<organism evidence="1 2">
    <name type="scientific">Panagrolaimus sp. ES5</name>
    <dbReference type="NCBI Taxonomy" id="591445"/>
    <lineage>
        <taxon>Eukaryota</taxon>
        <taxon>Metazoa</taxon>
        <taxon>Ecdysozoa</taxon>
        <taxon>Nematoda</taxon>
        <taxon>Chromadorea</taxon>
        <taxon>Rhabditida</taxon>
        <taxon>Tylenchina</taxon>
        <taxon>Panagrolaimomorpha</taxon>
        <taxon>Panagrolaimoidea</taxon>
        <taxon>Panagrolaimidae</taxon>
        <taxon>Panagrolaimus</taxon>
    </lineage>
</organism>
<evidence type="ECO:0000313" key="2">
    <source>
        <dbReference type="WBParaSite" id="ES5_v2.g13987.t1"/>
    </source>
</evidence>
<evidence type="ECO:0000313" key="1">
    <source>
        <dbReference type="Proteomes" id="UP000887579"/>
    </source>
</evidence>
<dbReference type="WBParaSite" id="ES5_v2.g13987.t1">
    <property type="protein sequence ID" value="ES5_v2.g13987.t1"/>
    <property type="gene ID" value="ES5_v2.g13987"/>
</dbReference>
<reference evidence="2" key="1">
    <citation type="submission" date="2022-11" db="UniProtKB">
        <authorList>
            <consortium name="WormBaseParasite"/>
        </authorList>
    </citation>
    <scope>IDENTIFICATION</scope>
</reference>
<sequence length="287" mass="32519">MLHFDVNMNAVGIDFGTTECCAAVIRKNGPDFVVLGLTTNRTMPSYVSFDEKEPKCGQIVLDRMGHKCEYSVFDIKRIIGRSIEQISIDPFWPFNLIKNKENEENVLIEVETFNGKENKSPEEISAVLLSRMKMVIEEYQNKKLPNASIVITIPAKFSERQKNSIKIAAELSGWSNIRLLPEPVAATFTYFSEIDISNNSNILICDFGGGTVDICVAKIINDELHILNVDSYLGGRDFDTVLFTHFNATLKQKFGVDVAENRKKYVLNKKCQKIKHTLSAADVYEYW</sequence>
<accession>A0AC34FA19</accession>
<name>A0AC34FA19_9BILA</name>
<protein>
    <submittedName>
        <fullName evidence="2">Heat shock protein 70</fullName>
    </submittedName>
</protein>
<proteinExistence type="predicted"/>
<dbReference type="Proteomes" id="UP000887579">
    <property type="component" value="Unplaced"/>
</dbReference>